<dbReference type="NCBIfam" id="TIGR00086">
    <property type="entry name" value="smpB"/>
    <property type="match status" value="1"/>
</dbReference>
<dbReference type="HAMAP" id="MF_00023">
    <property type="entry name" value="SmpB"/>
    <property type="match status" value="1"/>
</dbReference>
<dbReference type="NCBIfam" id="NF003843">
    <property type="entry name" value="PRK05422.1"/>
    <property type="match status" value="1"/>
</dbReference>
<feature type="compositionally biased region" description="Basic and acidic residues" evidence="4">
    <location>
        <begin position="123"/>
        <end position="146"/>
    </location>
</feature>
<dbReference type="SUPFAM" id="SSF74982">
    <property type="entry name" value="Small protein B (SmpB)"/>
    <property type="match status" value="1"/>
</dbReference>
<accession>A0A0G1C9V0</accession>
<evidence type="ECO:0000313" key="6">
    <source>
        <dbReference type="Proteomes" id="UP000034810"/>
    </source>
</evidence>
<dbReference type="PATRIC" id="fig|1619011.3.peg.515"/>
<name>A0A0G1C9V0_9BACT</name>
<dbReference type="Gene3D" id="2.40.280.10">
    <property type="match status" value="1"/>
</dbReference>
<evidence type="ECO:0000256" key="2">
    <source>
        <dbReference type="ARBA" id="ARBA00022884"/>
    </source>
</evidence>
<dbReference type="GO" id="GO:0005829">
    <property type="term" value="C:cytosol"/>
    <property type="evidence" value="ECO:0007669"/>
    <property type="project" value="TreeGrafter"/>
</dbReference>
<evidence type="ECO:0000313" key="5">
    <source>
        <dbReference type="EMBL" id="KKS82179.1"/>
    </source>
</evidence>
<dbReference type="InterPro" id="IPR020081">
    <property type="entry name" value="SsrA-bd_prot_CS"/>
</dbReference>
<dbReference type="AlphaFoldDB" id="A0A0G1C9V0"/>
<keyword evidence="1 3" id="KW-0963">Cytoplasm</keyword>
<dbReference type="GO" id="GO:0070929">
    <property type="term" value="P:trans-translation"/>
    <property type="evidence" value="ECO:0007669"/>
    <property type="project" value="UniProtKB-UniRule"/>
</dbReference>
<gene>
    <name evidence="3" type="primary">smpB</name>
    <name evidence="5" type="ORF">UV58_C0012G0025</name>
</gene>
<organism evidence="5 6">
    <name type="scientific">Candidatus Wolfebacteria bacterium GW2011_GWC1_43_10</name>
    <dbReference type="NCBI Taxonomy" id="1619011"/>
    <lineage>
        <taxon>Bacteria</taxon>
        <taxon>Candidatus Wolfeibacteriota</taxon>
    </lineage>
</organism>
<comment type="function">
    <text evidence="3">Required for rescue of stalled ribosomes mediated by trans-translation. Binds to transfer-messenger RNA (tmRNA), required for stable association of tmRNA with ribosomes. tmRNA and SmpB together mimic tRNA shape, replacing the anticodon stem-loop with SmpB. tmRNA is encoded by the ssrA gene; the 2 termini fold to resemble tRNA(Ala) and it encodes a 'tag peptide', a short internal open reading frame. During trans-translation Ala-aminoacylated tmRNA acts like a tRNA, entering the A-site of stalled ribosomes, displacing the stalled mRNA. The ribosome then switches to translate the ORF on the tmRNA; the nascent peptide is terminated with the 'tag peptide' encoded by the tmRNA and targeted for degradation. The ribosome is freed to recommence translation, which seems to be the essential function of trans-translation.</text>
</comment>
<comment type="similarity">
    <text evidence="3">Belongs to the SmpB family.</text>
</comment>
<comment type="caution">
    <text evidence="5">The sequence shown here is derived from an EMBL/GenBank/DDBJ whole genome shotgun (WGS) entry which is preliminary data.</text>
</comment>
<comment type="subcellular location">
    <subcellularLocation>
        <location evidence="3">Cytoplasm</location>
    </subcellularLocation>
    <text evidence="3">The tmRNA-SmpB complex associates with stalled 70S ribosomes.</text>
</comment>
<protein>
    <recommendedName>
        <fullName evidence="3">SsrA-binding protein</fullName>
    </recommendedName>
    <alternativeName>
        <fullName evidence="3">Small protein B</fullName>
    </alternativeName>
</protein>
<feature type="region of interest" description="Disordered" evidence="4">
    <location>
        <begin position="121"/>
        <end position="146"/>
    </location>
</feature>
<dbReference type="CDD" id="cd09294">
    <property type="entry name" value="SmpB"/>
    <property type="match status" value="1"/>
</dbReference>
<dbReference type="InterPro" id="IPR023620">
    <property type="entry name" value="SmpB"/>
</dbReference>
<dbReference type="PANTHER" id="PTHR30308:SF2">
    <property type="entry name" value="SSRA-BINDING PROTEIN"/>
    <property type="match status" value="1"/>
</dbReference>
<dbReference type="GO" id="GO:0003723">
    <property type="term" value="F:RNA binding"/>
    <property type="evidence" value="ECO:0007669"/>
    <property type="project" value="UniProtKB-UniRule"/>
</dbReference>
<evidence type="ECO:0000256" key="1">
    <source>
        <dbReference type="ARBA" id="ARBA00022490"/>
    </source>
</evidence>
<sequence>MSLAENKKAFFDYQILEKFEAGLELRGFEVKAIRAGKAALAGAYVKIYNNEGWLVGASIHPFQKKNAPQDYDENRSRRLLLHKNEIKHLIGKSREKGLTIVPIKLYNKGGKIKIEIGIARGKTKSDKREKIKQRDSKREINRRLKS</sequence>
<evidence type="ECO:0000256" key="4">
    <source>
        <dbReference type="SAM" id="MobiDB-lite"/>
    </source>
</evidence>
<dbReference type="Proteomes" id="UP000034810">
    <property type="component" value="Unassembled WGS sequence"/>
</dbReference>
<keyword evidence="2 3" id="KW-0694">RNA-binding</keyword>
<dbReference type="EMBL" id="LCFA01000012">
    <property type="protein sequence ID" value="KKS82179.1"/>
    <property type="molecule type" value="Genomic_DNA"/>
</dbReference>
<reference evidence="5 6" key="1">
    <citation type="journal article" date="2015" name="Nature">
        <title>rRNA introns, odd ribosomes, and small enigmatic genomes across a large radiation of phyla.</title>
        <authorList>
            <person name="Brown C.T."/>
            <person name="Hug L.A."/>
            <person name="Thomas B.C."/>
            <person name="Sharon I."/>
            <person name="Castelle C.J."/>
            <person name="Singh A."/>
            <person name="Wilkins M.J."/>
            <person name="Williams K.H."/>
            <person name="Banfield J.F."/>
        </authorList>
    </citation>
    <scope>NUCLEOTIDE SEQUENCE [LARGE SCALE GENOMIC DNA]</scope>
</reference>
<dbReference type="GO" id="GO:0070930">
    <property type="term" value="P:trans-translation-dependent protein tagging"/>
    <property type="evidence" value="ECO:0007669"/>
    <property type="project" value="TreeGrafter"/>
</dbReference>
<dbReference type="PANTHER" id="PTHR30308">
    <property type="entry name" value="TMRNA-BINDING COMPONENT OF TRANS-TRANSLATION TAGGING COMPLEX"/>
    <property type="match status" value="1"/>
</dbReference>
<dbReference type="PROSITE" id="PS01317">
    <property type="entry name" value="SSRP"/>
    <property type="match status" value="1"/>
</dbReference>
<evidence type="ECO:0000256" key="3">
    <source>
        <dbReference type="HAMAP-Rule" id="MF_00023"/>
    </source>
</evidence>
<proteinExistence type="inferred from homology"/>
<dbReference type="Pfam" id="PF01668">
    <property type="entry name" value="SmpB"/>
    <property type="match status" value="1"/>
</dbReference>
<dbReference type="InterPro" id="IPR000037">
    <property type="entry name" value="SsrA-bd_prot"/>
</dbReference>